<accession>A0A238VGA9</accession>
<organism evidence="1 2">
    <name type="scientific">Haloechinothrix alba</name>
    <dbReference type="NCBI Taxonomy" id="664784"/>
    <lineage>
        <taxon>Bacteria</taxon>
        <taxon>Bacillati</taxon>
        <taxon>Actinomycetota</taxon>
        <taxon>Actinomycetes</taxon>
        <taxon>Pseudonocardiales</taxon>
        <taxon>Pseudonocardiaceae</taxon>
        <taxon>Haloechinothrix</taxon>
    </lineage>
</organism>
<dbReference type="CDD" id="cd03784">
    <property type="entry name" value="GT1_Gtf-like"/>
    <property type="match status" value="1"/>
</dbReference>
<proteinExistence type="predicted"/>
<name>A0A238VGA9_9PSEU</name>
<keyword evidence="1" id="KW-0808">Transferase</keyword>
<dbReference type="Gene3D" id="3.40.50.2000">
    <property type="entry name" value="Glycogen Phosphorylase B"/>
    <property type="match status" value="2"/>
</dbReference>
<gene>
    <name evidence="1" type="ORF">SAMN06265360_102205</name>
</gene>
<dbReference type="InterPro" id="IPR050426">
    <property type="entry name" value="Glycosyltransferase_28"/>
</dbReference>
<protein>
    <submittedName>
        <fullName evidence="1">Glycosyltransferase, MGT family</fullName>
    </submittedName>
</protein>
<dbReference type="InterPro" id="IPR002213">
    <property type="entry name" value="UDP_glucos_trans"/>
</dbReference>
<dbReference type="SUPFAM" id="SSF53756">
    <property type="entry name" value="UDP-Glycosyltransferase/glycogen phosphorylase"/>
    <property type="match status" value="1"/>
</dbReference>
<evidence type="ECO:0000313" key="1">
    <source>
        <dbReference type="EMBL" id="SNR33194.1"/>
    </source>
</evidence>
<sequence length="391" mass="41619">MVGRGGVSRFLFVVPPFAGHVHPTIGVASELTARGHGVAWAGDTDALGGLLPGWARVYGCAPAPIHPRPPGLRGFGALRYLWEQVLVPVTESMVSGVEEAVEREKPDVLVVDQQAFAGGLVADRMGLPWVTSATTSAELTDPLAGFPQVRDWVAGQLHMLRKRFGTERGTEDVRFSPYLVLAFTTAALAGADAAGNSVRFVGPVTRERRGDVDFPWPRIDGMHPLVYITLGTVNDATGQRFLTECASALRDRPWASAVIADPAGALEDVPENVVVRSHVPQLELLDHVDVVLCHAGHNTVCEALSRGLPLVVAPIRDDQPVIADQVERSGAGTRLRFGHARASHIGAAIDTALTDPSYRYAAGEIAMSFLAAGGERAAADRLEGVLHAQPT</sequence>
<dbReference type="PANTHER" id="PTHR48050:SF13">
    <property type="entry name" value="STEROL 3-BETA-GLUCOSYLTRANSFERASE UGT80A2"/>
    <property type="match status" value="1"/>
</dbReference>
<dbReference type="Proteomes" id="UP000198348">
    <property type="component" value="Unassembled WGS sequence"/>
</dbReference>
<reference evidence="2" key="1">
    <citation type="submission" date="2017-06" db="EMBL/GenBank/DDBJ databases">
        <authorList>
            <person name="Varghese N."/>
            <person name="Submissions S."/>
        </authorList>
    </citation>
    <scope>NUCLEOTIDE SEQUENCE [LARGE SCALE GENOMIC DNA]</scope>
    <source>
        <strain evidence="2">DSM 45207</strain>
    </source>
</reference>
<dbReference type="AlphaFoldDB" id="A0A238VGA9"/>
<evidence type="ECO:0000313" key="2">
    <source>
        <dbReference type="Proteomes" id="UP000198348"/>
    </source>
</evidence>
<dbReference type="Pfam" id="PF00201">
    <property type="entry name" value="UDPGT"/>
    <property type="match status" value="1"/>
</dbReference>
<dbReference type="GO" id="GO:0008194">
    <property type="term" value="F:UDP-glycosyltransferase activity"/>
    <property type="evidence" value="ECO:0007669"/>
    <property type="project" value="InterPro"/>
</dbReference>
<keyword evidence="2" id="KW-1185">Reference proteome</keyword>
<dbReference type="PANTHER" id="PTHR48050">
    <property type="entry name" value="STEROL 3-BETA-GLUCOSYLTRANSFERASE"/>
    <property type="match status" value="1"/>
</dbReference>
<dbReference type="GO" id="GO:0017000">
    <property type="term" value="P:antibiotic biosynthetic process"/>
    <property type="evidence" value="ECO:0007669"/>
    <property type="project" value="UniProtKB-ARBA"/>
</dbReference>
<dbReference type="EMBL" id="FZNW01000002">
    <property type="protein sequence ID" value="SNR33194.1"/>
    <property type="molecule type" value="Genomic_DNA"/>
</dbReference>